<evidence type="ECO:0000313" key="1">
    <source>
        <dbReference type="EMBL" id="PQM44132.1"/>
    </source>
</evidence>
<sequence>MSRIAVASTWGAPLVCISNTTSSGVSATPRMLDSEALTIAADTWPRAIEVNAIDDCTVEGTRHKNSSPLYRSMLSTDGTNARAARPSTGNTTNVVASTSRCSRHCRSPCQACCGDNRVP</sequence>
<gene>
    <name evidence="1" type="ORF">C1Y40_05708</name>
</gene>
<name>A0A2S8BBV4_9MYCO</name>
<dbReference type="EMBL" id="PPEA01000957">
    <property type="protein sequence ID" value="PQM44132.1"/>
    <property type="molecule type" value="Genomic_DNA"/>
</dbReference>
<evidence type="ECO:0000313" key="2">
    <source>
        <dbReference type="Proteomes" id="UP000238296"/>
    </source>
</evidence>
<organism evidence="1 2">
    <name type="scientific">Mycobacterium talmoniae</name>
    <dbReference type="NCBI Taxonomy" id="1858794"/>
    <lineage>
        <taxon>Bacteria</taxon>
        <taxon>Bacillati</taxon>
        <taxon>Actinomycetota</taxon>
        <taxon>Actinomycetes</taxon>
        <taxon>Mycobacteriales</taxon>
        <taxon>Mycobacteriaceae</taxon>
        <taxon>Mycobacterium</taxon>
    </lineage>
</organism>
<dbReference type="AlphaFoldDB" id="A0A2S8BBV4"/>
<protein>
    <submittedName>
        <fullName evidence="1">Uncharacterized protein</fullName>
    </submittedName>
</protein>
<accession>A0A2S8BBV4</accession>
<proteinExistence type="predicted"/>
<dbReference type="Proteomes" id="UP000238296">
    <property type="component" value="Unassembled WGS sequence"/>
</dbReference>
<comment type="caution">
    <text evidence="1">The sequence shown here is derived from an EMBL/GenBank/DDBJ whole genome shotgun (WGS) entry which is preliminary data.</text>
</comment>
<reference evidence="1 2" key="1">
    <citation type="journal article" date="2017" name="Int. J. Syst. Evol. Microbiol.">
        <title>Mycobacterium talmoniae sp. nov., a slowly growing mycobacterium isolated from human respiratory samples.</title>
        <authorList>
            <person name="Davidson R.M."/>
            <person name="DeGroote M.A."/>
            <person name="Marola J.L."/>
            <person name="Buss S."/>
            <person name="Jones V."/>
            <person name="McNeil M.R."/>
            <person name="Freifeld A.G."/>
            <person name="Elaine Epperson L."/>
            <person name="Hasan N.A."/>
            <person name="Jackson M."/>
            <person name="Iwen P.C."/>
            <person name="Salfinger M."/>
            <person name="Strong M."/>
        </authorList>
    </citation>
    <scope>NUCLEOTIDE SEQUENCE [LARGE SCALE GENOMIC DNA]</scope>
    <source>
        <strain evidence="1 2">ATCC BAA-2683</strain>
    </source>
</reference>